<sequence>MRIISGKNKGQRLTAPKKLPVRPTTDMAKEALFNILNNQYHFNDIKVLDLFAGTGNIGYEFASRGSEQITAVDADPGCVKFIIETSEKLEFPIQVIKSDVYDYLERNPVKAHIIFADPPYDLPLEDFFKIAELVFKKELLLENGVLIIEHPKNTDLSKTEHYTNERRYGGSVFSFFEWTGDNEIPKQ</sequence>
<dbReference type="GO" id="GO:0052913">
    <property type="term" value="F:16S rRNA (guanine(966)-N(2))-methyltransferase activity"/>
    <property type="evidence" value="ECO:0007669"/>
    <property type="project" value="UniProtKB-EC"/>
</dbReference>
<dbReference type="InterPro" id="IPR002052">
    <property type="entry name" value="DNA_methylase_N6_adenine_CS"/>
</dbReference>
<name>A0ABW5VLE1_9FLAO</name>
<keyword evidence="4" id="KW-1185">Reference proteome</keyword>
<protein>
    <submittedName>
        <fullName evidence="3">RsmD family RNA methyltransferase</fullName>
        <ecNumber evidence="3">2.1.1.171</ecNumber>
    </submittedName>
</protein>
<dbReference type="RefSeq" id="WP_251808484.1">
    <property type="nucleotide sequence ID" value="NZ_CP166679.1"/>
</dbReference>
<evidence type="ECO:0000313" key="3">
    <source>
        <dbReference type="EMBL" id="MFD2791305.1"/>
    </source>
</evidence>
<organism evidence="3 4">
    <name type="scientific">Arenibacter antarcticus</name>
    <dbReference type="NCBI Taxonomy" id="2040469"/>
    <lineage>
        <taxon>Bacteria</taxon>
        <taxon>Pseudomonadati</taxon>
        <taxon>Bacteroidota</taxon>
        <taxon>Flavobacteriia</taxon>
        <taxon>Flavobacteriales</taxon>
        <taxon>Flavobacteriaceae</taxon>
        <taxon>Arenibacter</taxon>
    </lineage>
</organism>
<dbReference type="CDD" id="cd02440">
    <property type="entry name" value="AdoMet_MTases"/>
    <property type="match status" value="1"/>
</dbReference>
<dbReference type="PROSITE" id="PS00092">
    <property type="entry name" value="N6_MTASE"/>
    <property type="match status" value="1"/>
</dbReference>
<dbReference type="InterPro" id="IPR029063">
    <property type="entry name" value="SAM-dependent_MTases_sf"/>
</dbReference>
<dbReference type="EC" id="2.1.1.171" evidence="3"/>
<dbReference type="Proteomes" id="UP001597532">
    <property type="component" value="Unassembled WGS sequence"/>
</dbReference>
<gene>
    <name evidence="3" type="ORF">ACFS1K_16145</name>
</gene>
<dbReference type="Pfam" id="PF03602">
    <property type="entry name" value="Cons_hypoth95"/>
    <property type="match status" value="1"/>
</dbReference>
<evidence type="ECO:0000256" key="1">
    <source>
        <dbReference type="ARBA" id="ARBA00022603"/>
    </source>
</evidence>
<keyword evidence="1 3" id="KW-0489">Methyltransferase</keyword>
<dbReference type="InterPro" id="IPR004398">
    <property type="entry name" value="RNA_MeTrfase_RsmD"/>
</dbReference>
<dbReference type="PANTHER" id="PTHR43542">
    <property type="entry name" value="METHYLTRANSFERASE"/>
    <property type="match status" value="1"/>
</dbReference>
<dbReference type="EMBL" id="JBHUOK010000033">
    <property type="protein sequence ID" value="MFD2791305.1"/>
    <property type="molecule type" value="Genomic_DNA"/>
</dbReference>
<proteinExistence type="predicted"/>
<dbReference type="PIRSF" id="PIRSF004553">
    <property type="entry name" value="CHP00095"/>
    <property type="match status" value="1"/>
</dbReference>
<evidence type="ECO:0000313" key="4">
    <source>
        <dbReference type="Proteomes" id="UP001597532"/>
    </source>
</evidence>
<dbReference type="PANTHER" id="PTHR43542:SF1">
    <property type="entry name" value="METHYLTRANSFERASE"/>
    <property type="match status" value="1"/>
</dbReference>
<comment type="caution">
    <text evidence="3">The sequence shown here is derived from an EMBL/GenBank/DDBJ whole genome shotgun (WGS) entry which is preliminary data.</text>
</comment>
<dbReference type="SUPFAM" id="SSF53335">
    <property type="entry name" value="S-adenosyl-L-methionine-dependent methyltransferases"/>
    <property type="match status" value="1"/>
</dbReference>
<dbReference type="Gene3D" id="3.40.50.150">
    <property type="entry name" value="Vaccinia Virus protein VP39"/>
    <property type="match status" value="1"/>
</dbReference>
<reference evidence="4" key="1">
    <citation type="journal article" date="2019" name="Int. J. Syst. Evol. Microbiol.">
        <title>The Global Catalogue of Microorganisms (GCM) 10K type strain sequencing project: providing services to taxonomists for standard genome sequencing and annotation.</title>
        <authorList>
            <consortium name="The Broad Institute Genomics Platform"/>
            <consortium name="The Broad Institute Genome Sequencing Center for Infectious Disease"/>
            <person name="Wu L."/>
            <person name="Ma J."/>
        </authorList>
    </citation>
    <scope>NUCLEOTIDE SEQUENCE [LARGE SCALE GENOMIC DNA]</scope>
    <source>
        <strain evidence="4">KCTC 52924</strain>
    </source>
</reference>
<accession>A0ABW5VLE1</accession>
<evidence type="ECO:0000256" key="2">
    <source>
        <dbReference type="ARBA" id="ARBA00022679"/>
    </source>
</evidence>
<keyword evidence="2 3" id="KW-0808">Transferase</keyword>